<dbReference type="Gene3D" id="3.10.310.70">
    <property type="match status" value="1"/>
</dbReference>
<protein>
    <submittedName>
        <fullName evidence="2">Amidohydrolase</fullName>
    </submittedName>
</protein>
<accession>A0ABY9T2K8</accession>
<dbReference type="Proteomes" id="UP001256827">
    <property type="component" value="Chromosome"/>
</dbReference>
<dbReference type="InterPro" id="IPR033932">
    <property type="entry name" value="YtcJ-like"/>
</dbReference>
<evidence type="ECO:0000259" key="1">
    <source>
        <dbReference type="Pfam" id="PF07969"/>
    </source>
</evidence>
<feature type="domain" description="Amidohydrolase 3" evidence="1">
    <location>
        <begin position="60"/>
        <end position="531"/>
    </location>
</feature>
<dbReference type="PANTHER" id="PTHR22642:SF2">
    <property type="entry name" value="PROTEIN LONG AFTER FAR-RED 3"/>
    <property type="match status" value="1"/>
</dbReference>
<dbReference type="SUPFAM" id="SSF51338">
    <property type="entry name" value="Composite domain of metallo-dependent hydrolases"/>
    <property type="match status" value="1"/>
</dbReference>
<dbReference type="Pfam" id="PF07969">
    <property type="entry name" value="Amidohydro_3"/>
    <property type="match status" value="1"/>
</dbReference>
<dbReference type="CDD" id="cd01300">
    <property type="entry name" value="YtcJ_like"/>
    <property type="match status" value="1"/>
</dbReference>
<dbReference type="InterPro" id="IPR032466">
    <property type="entry name" value="Metal_Hydrolase"/>
</dbReference>
<proteinExistence type="predicted"/>
<dbReference type="RefSeq" id="WP_310766294.1">
    <property type="nucleotide sequence ID" value="NZ_CP134050.1"/>
</dbReference>
<sequence>MSHQAADILISGKAVFTGLSDRPAPACMAIRANRIVAVGSEEELQCYAGEHTKVYSFQDQLILPGFHDFHLHIMQGAVALTSVNLFAARSEEEAVEMIRQFADANRENPWIIGFMWDAGYWDTRQLPTRHSLDRILPDRPAILFHAEGHHAWVNTKALEIAGITRETENPPYGVIRKDEKGEPNGILFEKAMGPVVRHAFDFSHSRKKEMFSRFLAHAKSLGVTSVHDLHGLKTIDAYDVFEECEASGKLTARLHLWPALDGDLERAKQLRARYRSDRLRVSGLKQFIDGVITARTAYMLEPYADDPDTRGETSFPPETIKKWVVDADKEGFSIRFHAIGDGAIRLALDAFEEAQRSNGKRELRHSIEHVEVIHPDDIPRFSELGVTASMQPDHLAMSERGGYTDRIGAAREKYVFPIRTLQQAGAKLAFGTDFPIDVLHPLLQIYRAVTRIDSSGKTAWHPHERISLADALKAYTSGPAYGAFREHELGTLEAGKLADLVVLDRNLFDGSADEILEAKVQLTMVDGSVVYEKVSLRDE</sequence>
<name>A0ABY9T2K8_BREBE</name>
<organism evidence="2 3">
    <name type="scientific">Brevibacillus brevis</name>
    <name type="common">Bacillus brevis</name>
    <dbReference type="NCBI Taxonomy" id="1393"/>
    <lineage>
        <taxon>Bacteria</taxon>
        <taxon>Bacillati</taxon>
        <taxon>Bacillota</taxon>
        <taxon>Bacilli</taxon>
        <taxon>Bacillales</taxon>
        <taxon>Paenibacillaceae</taxon>
        <taxon>Brevibacillus</taxon>
    </lineage>
</organism>
<dbReference type="PANTHER" id="PTHR22642">
    <property type="entry name" value="IMIDAZOLONEPROPIONASE"/>
    <property type="match status" value="1"/>
</dbReference>
<dbReference type="InterPro" id="IPR011059">
    <property type="entry name" value="Metal-dep_hydrolase_composite"/>
</dbReference>
<dbReference type="InterPro" id="IPR013108">
    <property type="entry name" value="Amidohydro_3"/>
</dbReference>
<dbReference type="EMBL" id="CP134050">
    <property type="protein sequence ID" value="WNC14347.1"/>
    <property type="molecule type" value="Genomic_DNA"/>
</dbReference>
<dbReference type="SUPFAM" id="SSF51556">
    <property type="entry name" value="Metallo-dependent hydrolases"/>
    <property type="match status" value="1"/>
</dbReference>
<evidence type="ECO:0000313" key="2">
    <source>
        <dbReference type="EMBL" id="WNC14347.1"/>
    </source>
</evidence>
<dbReference type="Gene3D" id="2.30.40.10">
    <property type="entry name" value="Urease, subunit C, domain 1"/>
    <property type="match status" value="1"/>
</dbReference>
<reference evidence="2 3" key="1">
    <citation type="submission" date="2023-09" db="EMBL/GenBank/DDBJ databases">
        <title>Complete Genome and Methylome dissection of Bacillus brevis NEB573 original source of BbsI restriction endonuclease.</title>
        <authorList>
            <person name="Fomenkov A."/>
            <person name="Roberts R.D."/>
        </authorList>
    </citation>
    <scope>NUCLEOTIDE SEQUENCE [LARGE SCALE GENOMIC DNA]</scope>
    <source>
        <strain evidence="2 3">NEB573</strain>
    </source>
</reference>
<dbReference type="Gene3D" id="3.20.20.140">
    <property type="entry name" value="Metal-dependent hydrolases"/>
    <property type="match status" value="1"/>
</dbReference>
<gene>
    <name evidence="2" type="ORF">RGB73_27340</name>
</gene>
<evidence type="ECO:0000313" key="3">
    <source>
        <dbReference type="Proteomes" id="UP001256827"/>
    </source>
</evidence>
<keyword evidence="3" id="KW-1185">Reference proteome</keyword>